<comment type="caution">
    <text evidence="1">The sequence shown here is derived from an EMBL/GenBank/DDBJ whole genome shotgun (WGS) entry which is preliminary data.</text>
</comment>
<reference evidence="1 2" key="1">
    <citation type="submission" date="2024-04" db="EMBL/GenBank/DDBJ databases">
        <title>Luteolibacter sp. isolated from soil.</title>
        <authorList>
            <person name="An J."/>
        </authorList>
    </citation>
    <scope>NUCLEOTIDE SEQUENCE [LARGE SCALE GENOMIC DNA]</scope>
    <source>
        <strain evidence="1 2">Y139</strain>
    </source>
</reference>
<keyword evidence="2" id="KW-1185">Reference proteome</keyword>
<gene>
    <name evidence="1" type="ORF">WKV53_03790</name>
</gene>
<accession>A0ABU9APF9</accession>
<evidence type="ECO:0008006" key="3">
    <source>
        <dbReference type="Google" id="ProtNLM"/>
    </source>
</evidence>
<protein>
    <recommendedName>
        <fullName evidence="3">Peptidase M14 carboxypeptidase A domain-containing protein</fullName>
    </recommendedName>
</protein>
<evidence type="ECO:0000313" key="1">
    <source>
        <dbReference type="EMBL" id="MEK7949599.1"/>
    </source>
</evidence>
<proteinExistence type="predicted"/>
<evidence type="ECO:0000313" key="2">
    <source>
        <dbReference type="Proteomes" id="UP001371305"/>
    </source>
</evidence>
<organism evidence="1 2">
    <name type="scientific">Luteolibacter soli</name>
    <dbReference type="NCBI Taxonomy" id="3135280"/>
    <lineage>
        <taxon>Bacteria</taxon>
        <taxon>Pseudomonadati</taxon>
        <taxon>Verrucomicrobiota</taxon>
        <taxon>Verrucomicrobiia</taxon>
        <taxon>Verrucomicrobiales</taxon>
        <taxon>Verrucomicrobiaceae</taxon>
        <taxon>Luteolibacter</taxon>
    </lineage>
</organism>
<dbReference type="EMBL" id="JBBUKT010000001">
    <property type="protein sequence ID" value="MEK7949599.1"/>
    <property type="molecule type" value="Genomic_DNA"/>
</dbReference>
<dbReference type="Proteomes" id="UP001371305">
    <property type="component" value="Unassembled WGS sequence"/>
</dbReference>
<name>A0ABU9APF9_9BACT</name>
<sequence length="252" mass="28421">MKTKTYRTMHITTLHPDLRKNLRNLVQGYVEHCEFSEHLTGRIDFPLYYLGFKYGAPVFTHVGPGHEREDRPVVGLIGWNTPTSQLASQVLLQFIEILTQHPKVAGNAILRLLPVANPVALELDEDAPSHEEWDLLGHLAGQFKNQASHGLIEIESADVKEFSLSGEIPPAIYQALETVSVIIPAIRGRIAVPTAINVTPVEPDERWQLRLTVPSDWSDPRSIHAVARFLVRLLQTQTRITRRARTLARIFP</sequence>